<keyword evidence="2" id="KW-1185">Reference proteome</keyword>
<dbReference type="RefSeq" id="WP_185054516.1">
    <property type="nucleotide sequence ID" value="NZ_BAABIX010000038.1"/>
</dbReference>
<organism evidence="1 2">
    <name type="scientific">Thermocatellispora tengchongensis</name>
    <dbReference type="NCBI Taxonomy" id="1073253"/>
    <lineage>
        <taxon>Bacteria</taxon>
        <taxon>Bacillati</taxon>
        <taxon>Actinomycetota</taxon>
        <taxon>Actinomycetes</taxon>
        <taxon>Streptosporangiales</taxon>
        <taxon>Streptosporangiaceae</taxon>
        <taxon>Thermocatellispora</taxon>
    </lineage>
</organism>
<dbReference type="AlphaFoldDB" id="A0A840PEK9"/>
<sequence length="104" mass="11779">MSAQPVHEASHNPKAILESLPEPYRQEFLTQYWQALEDARTPDNYHRVHDVLHMWSLTSLALSDPGYEGALQEVLDGTAATIPIEQAVPGFDQLVTQARARRER</sequence>
<dbReference type="Pfam" id="PF19760">
    <property type="entry name" value="DUF6247"/>
    <property type="match status" value="1"/>
</dbReference>
<reference evidence="1 2" key="1">
    <citation type="submission" date="2020-08" db="EMBL/GenBank/DDBJ databases">
        <title>Genomic Encyclopedia of Type Strains, Phase IV (KMG-IV): sequencing the most valuable type-strain genomes for metagenomic binning, comparative biology and taxonomic classification.</title>
        <authorList>
            <person name="Goeker M."/>
        </authorList>
    </citation>
    <scope>NUCLEOTIDE SEQUENCE [LARGE SCALE GENOMIC DNA]</scope>
    <source>
        <strain evidence="1 2">DSM 45615</strain>
    </source>
</reference>
<gene>
    <name evidence="1" type="ORF">HNP84_007364</name>
</gene>
<evidence type="ECO:0000313" key="1">
    <source>
        <dbReference type="EMBL" id="MBB5137612.1"/>
    </source>
</evidence>
<dbReference type="InterPro" id="IPR046214">
    <property type="entry name" value="DUF6247"/>
</dbReference>
<accession>A0A840PEK9</accession>
<name>A0A840PEK9_9ACTN</name>
<dbReference type="Proteomes" id="UP000578449">
    <property type="component" value="Unassembled WGS sequence"/>
</dbReference>
<proteinExistence type="predicted"/>
<protein>
    <submittedName>
        <fullName evidence="1">Uncharacterized protein</fullName>
    </submittedName>
</protein>
<evidence type="ECO:0000313" key="2">
    <source>
        <dbReference type="Proteomes" id="UP000578449"/>
    </source>
</evidence>
<comment type="caution">
    <text evidence="1">The sequence shown here is derived from an EMBL/GenBank/DDBJ whole genome shotgun (WGS) entry which is preliminary data.</text>
</comment>
<dbReference type="EMBL" id="JACHGN010000019">
    <property type="protein sequence ID" value="MBB5137612.1"/>
    <property type="molecule type" value="Genomic_DNA"/>
</dbReference>